<evidence type="ECO:0008006" key="3">
    <source>
        <dbReference type="Google" id="ProtNLM"/>
    </source>
</evidence>
<dbReference type="InterPro" id="IPR045179">
    <property type="entry name" value="YgfZ/GcvT"/>
</dbReference>
<dbReference type="InterPro" id="IPR017703">
    <property type="entry name" value="YgfZ/GCV_T_CS"/>
</dbReference>
<reference evidence="1 2" key="1">
    <citation type="journal article" date="2020" name="Mol. Biol. Evol.">
        <title>Distinct Expression and Methylation Patterns for Genes with Different Fates following a Single Whole-Genome Duplication in Flowering Plants.</title>
        <authorList>
            <person name="Shi T."/>
            <person name="Rahmani R.S."/>
            <person name="Gugger P.F."/>
            <person name="Wang M."/>
            <person name="Li H."/>
            <person name="Zhang Y."/>
            <person name="Li Z."/>
            <person name="Wang Q."/>
            <person name="Van de Peer Y."/>
            <person name="Marchal K."/>
            <person name="Chen J."/>
        </authorList>
    </citation>
    <scope>NUCLEOTIDE SEQUENCE [LARGE SCALE GENOMIC DNA]</scope>
    <source>
        <tissue evidence="1">Leaf</tissue>
    </source>
</reference>
<protein>
    <recommendedName>
        <fullName evidence="3">Transferase At4g12130, mitochondrial</fullName>
    </recommendedName>
</protein>
<dbReference type="NCBIfam" id="TIGR03317">
    <property type="entry name" value="ygfZ_signature"/>
    <property type="match status" value="1"/>
</dbReference>
<keyword evidence="2" id="KW-1185">Reference proteome</keyword>
<dbReference type="Proteomes" id="UP000607653">
    <property type="component" value="Unassembled WGS sequence"/>
</dbReference>
<evidence type="ECO:0000313" key="2">
    <source>
        <dbReference type="Proteomes" id="UP000607653"/>
    </source>
</evidence>
<dbReference type="AlphaFoldDB" id="A0A822ZM64"/>
<evidence type="ECO:0000313" key="1">
    <source>
        <dbReference type="EMBL" id="DAD45843.1"/>
    </source>
</evidence>
<dbReference type="PANTHER" id="PTHR22602:SF0">
    <property type="entry name" value="TRANSFERASE CAF17, MITOCHONDRIAL-RELATED"/>
    <property type="match status" value="1"/>
</dbReference>
<dbReference type="EMBL" id="DUZY01000007">
    <property type="protein sequence ID" value="DAD45843.1"/>
    <property type="molecule type" value="Genomic_DNA"/>
</dbReference>
<sequence>MWPKKSLLGSTLVETFRTHPQKNQTLQLLARVLCWLGISASKANDLGWQWFKDPKLKCLGFRGIFPSNTIRDIIPLEYNYNLVGLNAVSFDKGCYVGQESVARTHHHGVILNFRTRVGIVAPRSEVIESASNKKVGIVTTIGCHGMGPLRLEEPFKGAGALSIKG</sequence>
<dbReference type="PANTHER" id="PTHR22602">
    <property type="entry name" value="TRANSFERASE CAF17, MITOCHONDRIAL-RELATED"/>
    <property type="match status" value="1"/>
</dbReference>
<dbReference type="Gene3D" id="2.40.30.160">
    <property type="match status" value="1"/>
</dbReference>
<organism evidence="1 2">
    <name type="scientific">Nelumbo nucifera</name>
    <name type="common">Sacred lotus</name>
    <dbReference type="NCBI Taxonomy" id="4432"/>
    <lineage>
        <taxon>Eukaryota</taxon>
        <taxon>Viridiplantae</taxon>
        <taxon>Streptophyta</taxon>
        <taxon>Embryophyta</taxon>
        <taxon>Tracheophyta</taxon>
        <taxon>Spermatophyta</taxon>
        <taxon>Magnoliopsida</taxon>
        <taxon>Proteales</taxon>
        <taxon>Nelumbonaceae</taxon>
        <taxon>Nelumbo</taxon>
    </lineage>
</organism>
<dbReference type="SUPFAM" id="SSF103025">
    <property type="entry name" value="Folate-binding domain"/>
    <property type="match status" value="1"/>
</dbReference>
<comment type="caution">
    <text evidence="1">The sequence shown here is derived from an EMBL/GenBank/DDBJ whole genome shotgun (WGS) entry which is preliminary data.</text>
</comment>
<accession>A0A822ZM64</accession>
<gene>
    <name evidence="1" type="ORF">HUJ06_004073</name>
</gene>
<proteinExistence type="predicted"/>
<name>A0A822ZM64_NELNU</name>